<dbReference type="InterPro" id="IPR000330">
    <property type="entry name" value="SNF2_N"/>
</dbReference>
<sequence>MIHRFSSRVNNLGASFFKNALSAAVNYDRIAGYFSSSIIEIAGECIDQMEGKVRILCNSHLQAEDVKFIKNQPQAMNLEWCDGKPEEELAKMPERLIRLYKFLVSGKMEVRVLPNDVFGLIHGKAGVITKTDGSKIAFMGSMNETYHGWGKGGNYEIAWVDDDEAAIKWVQDEFNELWQNPLARPLTQFIVEDIKRIAERKVIYEITQWRDTDNPAATVIEAPVYRKEFGLWEHQKYFVDLTYKAHTKGLGARYVLADMVGLGKTIQLALSAMLMALEGDKPILIITPKTLILQWQEELLNLLDMPSAVWNGRSWVDENQIEYPAKEEFALGKCPRRVGIISQGLIVRSRAKVSEQLLKQQYECVIVDETHRARRKNLGRSRENDPPQPNNLMTFLLEIAKKTKSMLLATATPVQIHPIEAWDLLYILSQGNDFVLGNDFSMWQRERLKGIHLITGRAELDTEAQQWDWLRNPFPPADEKPQTFGKLRRSLGMSKSDFAIKGDLSAIHNLSRQDQSTVRLIFSDDFIRNHNPYIRHIIRRERRFLETTINPDTNQPYLKPITVSLYGEGDDESLQLTTHLSDAYELAEAFSQELAQRVKNSGFIKTMLLRRICSSMYAGLSTGIKMLNNWVNETDDEDDDLYDEEYGNADKEDDTLKNLTTAERELLERFVRLLEEHQEKDPKYYLLRKILTEKFIKEPWLDRGCIMFSQYFDTIKWISDRFAKDFPSIPFGLYAGSDKSGIYENGYFHRKTKEEIKKLVRTKQLKFILGTDAASEGLNLQALGTLINLDLPWNPTRLEQRKGRIQRIGQEREEILIYNMRYRGSVEDRVHQLLASRLKSIQDIFGQIPDTLEDVWVEVALKRESEAEKRIAEFSENDTHPFYNKYQNQENIKPIDWESCSLVLDSHEKRKYLMKGW</sequence>
<dbReference type="PROSITE" id="PS51192">
    <property type="entry name" value="HELICASE_ATP_BIND_1"/>
    <property type="match status" value="1"/>
</dbReference>
<dbReference type="InterPro" id="IPR027417">
    <property type="entry name" value="P-loop_NTPase"/>
</dbReference>
<dbReference type="GO" id="GO:0004386">
    <property type="term" value="F:helicase activity"/>
    <property type="evidence" value="ECO:0007669"/>
    <property type="project" value="UniProtKB-KW"/>
</dbReference>
<dbReference type="InterPro" id="IPR049952">
    <property type="entry name" value="PhospholipD-like_anti-phage"/>
</dbReference>
<evidence type="ECO:0000313" key="5">
    <source>
        <dbReference type="Proteomes" id="UP000192277"/>
    </source>
</evidence>
<organism evidence="4 5">
    <name type="scientific">Niastella koreensis</name>
    <dbReference type="NCBI Taxonomy" id="354356"/>
    <lineage>
        <taxon>Bacteria</taxon>
        <taxon>Pseudomonadati</taxon>
        <taxon>Bacteroidota</taxon>
        <taxon>Chitinophagia</taxon>
        <taxon>Chitinophagales</taxon>
        <taxon>Chitinophagaceae</taxon>
        <taxon>Niastella</taxon>
    </lineage>
</organism>
<name>A0ABX3P067_9BACT</name>
<dbReference type="EMBL" id="LWBO01000004">
    <property type="protein sequence ID" value="OQP52145.1"/>
    <property type="molecule type" value="Genomic_DNA"/>
</dbReference>
<dbReference type="CDD" id="cd09179">
    <property type="entry name" value="PLDc_N_DEXD_a"/>
    <property type="match status" value="1"/>
</dbReference>
<dbReference type="PANTHER" id="PTHR45766">
    <property type="entry name" value="DNA ANNEALING HELICASE AND ENDONUCLEASE ZRANB3 FAMILY MEMBER"/>
    <property type="match status" value="1"/>
</dbReference>
<evidence type="ECO:0000313" key="4">
    <source>
        <dbReference type="EMBL" id="OQP52145.1"/>
    </source>
</evidence>
<dbReference type="InterPro" id="IPR014001">
    <property type="entry name" value="Helicase_ATP-bd"/>
</dbReference>
<dbReference type="PROSITE" id="PS51194">
    <property type="entry name" value="HELICASE_CTER"/>
    <property type="match status" value="1"/>
</dbReference>
<keyword evidence="4" id="KW-0547">Nucleotide-binding</keyword>
<dbReference type="RefSeq" id="WP_014220185.1">
    <property type="nucleotide sequence ID" value="NZ_LWBO01000004.1"/>
</dbReference>
<keyword evidence="4" id="KW-0347">Helicase</keyword>
<gene>
    <name evidence="4" type="ORF">A4D02_23375</name>
</gene>
<keyword evidence="5" id="KW-1185">Reference proteome</keyword>
<feature type="domain" description="Helicase ATP-binding" evidence="2">
    <location>
        <begin position="245"/>
        <end position="431"/>
    </location>
</feature>
<dbReference type="Pfam" id="PF00176">
    <property type="entry name" value="SNF2-rel_dom"/>
    <property type="match status" value="1"/>
</dbReference>
<evidence type="ECO:0000256" key="1">
    <source>
        <dbReference type="ARBA" id="ARBA00022801"/>
    </source>
</evidence>
<dbReference type="Gene3D" id="3.40.50.300">
    <property type="entry name" value="P-loop containing nucleotide triphosphate hydrolases"/>
    <property type="match status" value="1"/>
</dbReference>
<dbReference type="Proteomes" id="UP000192277">
    <property type="component" value="Unassembled WGS sequence"/>
</dbReference>
<comment type="caution">
    <text evidence="4">The sequence shown here is derived from an EMBL/GenBank/DDBJ whole genome shotgun (WGS) entry which is preliminary data.</text>
</comment>
<dbReference type="InterPro" id="IPR001650">
    <property type="entry name" value="Helicase_C-like"/>
</dbReference>
<dbReference type="NCBIfam" id="NF042964">
    <property type="entry name" value="phospholipD_antiphage"/>
    <property type="match status" value="1"/>
</dbReference>
<proteinExistence type="predicted"/>
<dbReference type="InterPro" id="IPR049730">
    <property type="entry name" value="SNF2/RAD54-like_C"/>
</dbReference>
<dbReference type="CDD" id="cd18793">
    <property type="entry name" value="SF2_C_SNF"/>
    <property type="match status" value="1"/>
</dbReference>
<dbReference type="InterPro" id="IPR038718">
    <property type="entry name" value="SNF2-like_sf"/>
</dbReference>
<dbReference type="Pfam" id="PF00271">
    <property type="entry name" value="Helicase_C"/>
    <property type="match status" value="1"/>
</dbReference>
<dbReference type="SMART" id="SM00487">
    <property type="entry name" value="DEXDc"/>
    <property type="match status" value="1"/>
</dbReference>
<dbReference type="Gene3D" id="3.40.50.10810">
    <property type="entry name" value="Tandem AAA-ATPase domain"/>
    <property type="match status" value="1"/>
</dbReference>
<dbReference type="InterPro" id="IPR025202">
    <property type="entry name" value="PLD-like_dom"/>
</dbReference>
<evidence type="ECO:0000259" key="3">
    <source>
        <dbReference type="PROSITE" id="PS51194"/>
    </source>
</evidence>
<feature type="domain" description="Helicase C-terminal" evidence="3">
    <location>
        <begin position="690"/>
        <end position="856"/>
    </location>
</feature>
<reference evidence="4 5" key="1">
    <citation type="submission" date="2016-04" db="EMBL/GenBank/DDBJ databases">
        <authorList>
            <person name="Chen L."/>
            <person name="Zhuang W."/>
            <person name="Wang G."/>
        </authorList>
    </citation>
    <scope>NUCLEOTIDE SEQUENCE [LARGE SCALE GENOMIC DNA]</scope>
    <source>
        <strain evidence="5">GR20</strain>
    </source>
</reference>
<dbReference type="SMART" id="SM00490">
    <property type="entry name" value="HELICc"/>
    <property type="match status" value="1"/>
</dbReference>
<evidence type="ECO:0000259" key="2">
    <source>
        <dbReference type="PROSITE" id="PS51192"/>
    </source>
</evidence>
<keyword evidence="1" id="KW-0378">Hydrolase</keyword>
<dbReference type="PANTHER" id="PTHR45766:SF6">
    <property type="entry name" value="SWI_SNF-RELATED MATRIX-ASSOCIATED ACTIN-DEPENDENT REGULATOR OF CHROMATIN SUBFAMILY A-LIKE PROTEIN 1"/>
    <property type="match status" value="1"/>
</dbReference>
<accession>A0ABX3P067</accession>
<dbReference type="Pfam" id="PF13091">
    <property type="entry name" value="PLDc_2"/>
    <property type="match status" value="1"/>
</dbReference>
<dbReference type="SUPFAM" id="SSF52540">
    <property type="entry name" value="P-loop containing nucleoside triphosphate hydrolases"/>
    <property type="match status" value="2"/>
</dbReference>
<protein>
    <submittedName>
        <fullName evidence="4">Helicase SNF2</fullName>
    </submittedName>
</protein>
<keyword evidence="4" id="KW-0067">ATP-binding</keyword>
<dbReference type="Gene3D" id="3.30.870.10">
    <property type="entry name" value="Endonuclease Chain A"/>
    <property type="match status" value="1"/>
</dbReference>